<proteinExistence type="predicted"/>
<reference evidence="2" key="1">
    <citation type="journal article" date="2020" name="New Phytol.">
        <title>Comparative genomics reveals dynamic genome evolution in host specialist ectomycorrhizal fungi.</title>
        <authorList>
            <person name="Lofgren L.A."/>
            <person name="Nguyen N.H."/>
            <person name="Vilgalys R."/>
            <person name="Ruytinx J."/>
            <person name="Liao H.L."/>
            <person name="Branco S."/>
            <person name="Kuo A."/>
            <person name="LaButti K."/>
            <person name="Lipzen A."/>
            <person name="Andreopoulos W."/>
            <person name="Pangilinan J."/>
            <person name="Riley R."/>
            <person name="Hundley H."/>
            <person name="Na H."/>
            <person name="Barry K."/>
            <person name="Grigoriev I.V."/>
            <person name="Stajich J.E."/>
            <person name="Kennedy P.G."/>
        </authorList>
    </citation>
    <scope>NUCLEOTIDE SEQUENCE</scope>
    <source>
        <strain evidence="2">S12</strain>
    </source>
</reference>
<name>A0A9P7DP60_9AGAM</name>
<keyword evidence="3" id="KW-1185">Reference proteome</keyword>
<evidence type="ECO:0000256" key="1">
    <source>
        <dbReference type="SAM" id="Phobius"/>
    </source>
</evidence>
<keyword evidence="1" id="KW-0472">Membrane</keyword>
<feature type="transmembrane region" description="Helical" evidence="1">
    <location>
        <begin position="129"/>
        <end position="150"/>
    </location>
</feature>
<dbReference type="AlphaFoldDB" id="A0A9P7DP60"/>
<dbReference type="RefSeq" id="XP_041163946.1">
    <property type="nucleotide sequence ID" value="XM_041302205.1"/>
</dbReference>
<organism evidence="2 3">
    <name type="scientific">Suillus plorans</name>
    <dbReference type="NCBI Taxonomy" id="116603"/>
    <lineage>
        <taxon>Eukaryota</taxon>
        <taxon>Fungi</taxon>
        <taxon>Dikarya</taxon>
        <taxon>Basidiomycota</taxon>
        <taxon>Agaricomycotina</taxon>
        <taxon>Agaricomycetes</taxon>
        <taxon>Agaricomycetidae</taxon>
        <taxon>Boletales</taxon>
        <taxon>Suillineae</taxon>
        <taxon>Suillaceae</taxon>
        <taxon>Suillus</taxon>
    </lineage>
</organism>
<keyword evidence="1" id="KW-0812">Transmembrane</keyword>
<keyword evidence="1" id="KW-1133">Transmembrane helix</keyword>
<sequence>MHNSTPHRQAQQAGLTLLGSFLHIPKPAYDAPFFFAIAFFVVLWPPLNSSLKEAESAGFSWSVCVRSMTLCKLDANLCDVSGLLRSRTCREVWPSQGRCMMSQRSPHPSSIPSACHQDLYLHLFLSLRVYYACLSATAFAYFLPAADIMLLSAAHSLRLLCPPSK</sequence>
<accession>A0A9P7DP60</accession>
<dbReference type="Proteomes" id="UP000719766">
    <property type="component" value="Unassembled WGS sequence"/>
</dbReference>
<protein>
    <submittedName>
        <fullName evidence="2">Uncharacterized protein</fullName>
    </submittedName>
</protein>
<dbReference type="GeneID" id="64595969"/>
<dbReference type="EMBL" id="JABBWE010000010">
    <property type="protein sequence ID" value="KAG1799723.1"/>
    <property type="molecule type" value="Genomic_DNA"/>
</dbReference>
<evidence type="ECO:0000313" key="3">
    <source>
        <dbReference type="Proteomes" id="UP000719766"/>
    </source>
</evidence>
<gene>
    <name evidence="2" type="ORF">HD556DRAFT_1344422</name>
</gene>
<comment type="caution">
    <text evidence="2">The sequence shown here is derived from an EMBL/GenBank/DDBJ whole genome shotgun (WGS) entry which is preliminary data.</text>
</comment>
<evidence type="ECO:0000313" key="2">
    <source>
        <dbReference type="EMBL" id="KAG1799723.1"/>
    </source>
</evidence>